<dbReference type="InterPro" id="IPR041664">
    <property type="entry name" value="AAA_16"/>
</dbReference>
<gene>
    <name evidence="4" type="ORF">KGQ19_15030</name>
</gene>
<dbReference type="Gene3D" id="1.10.10.10">
    <property type="entry name" value="Winged helix-like DNA-binding domain superfamily/Winged helix DNA-binding domain"/>
    <property type="match status" value="1"/>
</dbReference>
<dbReference type="CDD" id="cd06170">
    <property type="entry name" value="LuxR_C_like"/>
    <property type="match status" value="1"/>
</dbReference>
<organism evidence="4 5">
    <name type="scientific">Catenulispora pinistramenti</name>
    <dbReference type="NCBI Taxonomy" id="2705254"/>
    <lineage>
        <taxon>Bacteria</taxon>
        <taxon>Bacillati</taxon>
        <taxon>Actinomycetota</taxon>
        <taxon>Actinomycetes</taxon>
        <taxon>Catenulisporales</taxon>
        <taxon>Catenulisporaceae</taxon>
        <taxon>Catenulispora</taxon>
    </lineage>
</organism>
<evidence type="ECO:0000313" key="5">
    <source>
        <dbReference type="Proteomes" id="UP000730482"/>
    </source>
</evidence>
<dbReference type="PRINTS" id="PR00038">
    <property type="entry name" value="HTHLUXR"/>
</dbReference>
<evidence type="ECO:0000259" key="3">
    <source>
        <dbReference type="PROSITE" id="PS50043"/>
    </source>
</evidence>
<dbReference type="InterPro" id="IPR027417">
    <property type="entry name" value="P-loop_NTPase"/>
</dbReference>
<keyword evidence="1" id="KW-0547">Nucleotide-binding</keyword>
<dbReference type="InterPro" id="IPR016032">
    <property type="entry name" value="Sig_transdc_resp-reg_C-effctor"/>
</dbReference>
<dbReference type="SUPFAM" id="SSF52540">
    <property type="entry name" value="P-loop containing nucleoside triphosphate hydrolases"/>
    <property type="match status" value="1"/>
</dbReference>
<dbReference type="Pfam" id="PF00196">
    <property type="entry name" value="GerE"/>
    <property type="match status" value="1"/>
</dbReference>
<evidence type="ECO:0000256" key="1">
    <source>
        <dbReference type="ARBA" id="ARBA00022741"/>
    </source>
</evidence>
<sequence length="862" mass="90918">MGGIEALVGRGRELAAFDALLRHLHQTRTGAAVWVEGDAGMGKSAVATALATLATRSGLPVRIKSLGSDEVPLAALAELSGCRLGQFGSVAEAVDRLGAAMAAVCAEGPVVLVADDLHLAEESSLLAWSQLSKMARRLPVLLVSTCSLRPYRERLSQLRESVHDHGGEILSLRPLQDAELVTLAEHHLGRAPGPRLVRYLKALQGNPGAAVGMLSGLDFLGLLSRTGKRVELSGSAADSAAILAAHACRGLSAAERAVVREAALAPARFDAADVAHAGGLALPTVAAALSSATHLGILRTEGDRLVFRHEVLRDACVRALSAPQRRTSHQAAVARLLADGARPLTIAHHVRAAGELSPDAVEWRAGLTESTLLDDPALFSGVLHMAPADPRSAITDYWQGDYEAVVRTATEWDGDSRVEDDKLTRLAIRALIRTERPDDALVLSAGSGDPHIRAWRALALVAAGATAAARADIEEIAVDQGDDSAVAALAHALVRTGRGVRVQPDIVAVRDALADTAEGRELRALLHCDLLELLPQIGPPDAVPGVLGETPAILAVADSGLLDRIQAAAGWAAYAIGQWDAASALDPRVAATVAARRAQRPSQRAVHTALRTHWEPLAIQAETDGHLEEALDLRRRALAEALGRPPSRLYGAEHVVRLCRATGGDADSIVEDCQRVADDELLPVQIAMAALVRAVVERDAAGLTAAASRLSEHGAIAQQAFALEEAAVCLAEAGDRRAAGRALQQAVQVYACVGAAWDVARADARLQQHRIRRRTPADQPASGWAALTPAEFRVVRLVARGLSNRAIAEELFLSQNTVQTHLARIRDKLGLRSRLDIARAAGFRADAGRDPVKPRGGSEPSA</sequence>
<keyword evidence="2" id="KW-0067">ATP-binding</keyword>
<protein>
    <submittedName>
        <fullName evidence="4">AAA family ATPase</fullName>
    </submittedName>
</protein>
<feature type="domain" description="HTH luxR-type" evidence="3">
    <location>
        <begin position="780"/>
        <end position="845"/>
    </location>
</feature>
<dbReference type="PROSITE" id="PS00622">
    <property type="entry name" value="HTH_LUXR_1"/>
    <property type="match status" value="1"/>
</dbReference>
<dbReference type="InterPro" id="IPR000792">
    <property type="entry name" value="Tscrpt_reg_LuxR_C"/>
</dbReference>
<reference evidence="4 5" key="1">
    <citation type="submission" date="2020-02" db="EMBL/GenBank/DDBJ databases">
        <title>Acidophilic actinobacteria isolated from forest soil.</title>
        <authorList>
            <person name="Golinska P."/>
        </authorList>
    </citation>
    <scope>NUCLEOTIDE SEQUENCE [LARGE SCALE GENOMIC DNA]</scope>
    <source>
        <strain evidence="4 5">NL8</strain>
    </source>
</reference>
<dbReference type="EMBL" id="JAAFYZ010000043">
    <property type="protein sequence ID" value="MBS2548180.1"/>
    <property type="molecule type" value="Genomic_DNA"/>
</dbReference>
<dbReference type="PANTHER" id="PTHR16305:SF35">
    <property type="entry name" value="TRANSCRIPTIONAL ACTIVATOR DOMAIN"/>
    <property type="match status" value="1"/>
</dbReference>
<dbReference type="Pfam" id="PF13191">
    <property type="entry name" value="AAA_16"/>
    <property type="match status" value="1"/>
</dbReference>
<proteinExistence type="predicted"/>
<dbReference type="SUPFAM" id="SSF46894">
    <property type="entry name" value="C-terminal effector domain of the bipartite response regulators"/>
    <property type="match status" value="1"/>
</dbReference>
<dbReference type="PROSITE" id="PS50043">
    <property type="entry name" value="HTH_LUXR_2"/>
    <property type="match status" value="1"/>
</dbReference>
<dbReference type="RefSeq" id="WP_212009755.1">
    <property type="nucleotide sequence ID" value="NZ_JAAFYZ010000043.1"/>
</dbReference>
<keyword evidence="5" id="KW-1185">Reference proteome</keyword>
<comment type="caution">
    <text evidence="4">The sequence shown here is derived from an EMBL/GenBank/DDBJ whole genome shotgun (WGS) entry which is preliminary data.</text>
</comment>
<dbReference type="SMART" id="SM00421">
    <property type="entry name" value="HTH_LUXR"/>
    <property type="match status" value="1"/>
</dbReference>
<evidence type="ECO:0000313" key="4">
    <source>
        <dbReference type="EMBL" id="MBS2548180.1"/>
    </source>
</evidence>
<name>A0ABS5KQ68_9ACTN</name>
<dbReference type="Proteomes" id="UP000730482">
    <property type="component" value="Unassembled WGS sequence"/>
</dbReference>
<evidence type="ECO:0000256" key="2">
    <source>
        <dbReference type="ARBA" id="ARBA00022840"/>
    </source>
</evidence>
<accession>A0ABS5KQ68</accession>
<dbReference type="PANTHER" id="PTHR16305">
    <property type="entry name" value="TESTICULAR SOLUBLE ADENYLYL CYCLASE"/>
    <property type="match status" value="1"/>
</dbReference>
<dbReference type="InterPro" id="IPR036388">
    <property type="entry name" value="WH-like_DNA-bd_sf"/>
</dbReference>